<dbReference type="Pfam" id="PF07693">
    <property type="entry name" value="KAP_NTPase"/>
    <property type="match status" value="1"/>
</dbReference>
<accession>K1TSD8</accession>
<gene>
    <name evidence="2" type="ORF">OBE_03845</name>
</gene>
<dbReference type="EMBL" id="AJWZ01002598">
    <property type="protein sequence ID" value="EKC70529.1"/>
    <property type="molecule type" value="Genomic_DNA"/>
</dbReference>
<feature type="non-terminal residue" evidence="2">
    <location>
        <position position="191"/>
    </location>
</feature>
<dbReference type="InterPro" id="IPR011646">
    <property type="entry name" value="KAP_P-loop"/>
</dbReference>
<proteinExistence type="predicted"/>
<protein>
    <recommendedName>
        <fullName evidence="1">KAP NTPase domain-containing protein</fullName>
    </recommendedName>
</protein>
<evidence type="ECO:0000259" key="1">
    <source>
        <dbReference type="Pfam" id="PF07693"/>
    </source>
</evidence>
<reference evidence="2" key="1">
    <citation type="journal article" date="2013" name="Environ. Microbiol.">
        <title>Microbiota from the distal guts of lean and obese adolescents exhibit partial functional redundancy besides clear differences in community structure.</title>
        <authorList>
            <person name="Ferrer M."/>
            <person name="Ruiz A."/>
            <person name="Lanza F."/>
            <person name="Haange S.B."/>
            <person name="Oberbach A."/>
            <person name="Till H."/>
            <person name="Bargiela R."/>
            <person name="Campoy C."/>
            <person name="Segura M.T."/>
            <person name="Richter M."/>
            <person name="von Bergen M."/>
            <person name="Seifert J."/>
            <person name="Suarez A."/>
        </authorList>
    </citation>
    <scope>NUCLEOTIDE SEQUENCE</scope>
</reference>
<evidence type="ECO:0000313" key="2">
    <source>
        <dbReference type="EMBL" id="EKC70529.1"/>
    </source>
</evidence>
<comment type="caution">
    <text evidence="2">The sequence shown here is derived from an EMBL/GenBank/DDBJ whole genome shotgun (WGS) entry which is preliminary data.</text>
</comment>
<sequence length="191" mass="22241">MTDARQIYHEVLFQLALKNNVGGKIGEIANNIIEGAAKVWDKVGQARDVVQNIANERELFLLLSKEFTFLHIVVIDDLERMNSNMNLEEIFGIIEELKQCNYVKVILVANTAEMSKDKKEIFDKYSEKVIERTYAITERAESVGWSKLHIHAQFIEKFLNLHKVENLRTLEKAQRFYDDVILFCEDCNKDE</sequence>
<name>K1TSD8_9ZZZZ</name>
<dbReference type="AlphaFoldDB" id="K1TSD8"/>
<feature type="domain" description="KAP NTPase" evidence="1">
    <location>
        <begin position="72"/>
        <end position="140"/>
    </location>
</feature>
<organism evidence="2">
    <name type="scientific">human gut metagenome</name>
    <dbReference type="NCBI Taxonomy" id="408170"/>
    <lineage>
        <taxon>unclassified sequences</taxon>
        <taxon>metagenomes</taxon>
        <taxon>organismal metagenomes</taxon>
    </lineage>
</organism>